<keyword evidence="7" id="KW-1185">Reference proteome</keyword>
<protein>
    <recommendedName>
        <fullName evidence="5">Phosphotyrosine protein phosphatase I domain-containing protein</fullName>
    </recommendedName>
</protein>
<dbReference type="PRINTS" id="PR00719">
    <property type="entry name" value="LMWPTPASE"/>
</dbReference>
<dbReference type="InterPro" id="IPR017867">
    <property type="entry name" value="Tyr_phospatase_low_mol_wt"/>
</dbReference>
<feature type="active site" evidence="4">
    <location>
        <position position="17"/>
    </location>
</feature>
<proteinExistence type="inferred from homology"/>
<dbReference type="PANTHER" id="PTHR11717">
    <property type="entry name" value="LOW MOLECULAR WEIGHT PROTEIN TYROSINE PHOSPHATASE"/>
    <property type="match status" value="1"/>
</dbReference>
<dbReference type="AlphaFoldDB" id="A0A177ICG2"/>
<feature type="active site" description="Nucleophile" evidence="4">
    <location>
        <position position="11"/>
    </location>
</feature>
<dbReference type="PANTHER" id="PTHR11717:SF31">
    <property type="entry name" value="LOW MOLECULAR WEIGHT PROTEIN-TYROSINE-PHOSPHATASE ETP-RELATED"/>
    <property type="match status" value="1"/>
</dbReference>
<dbReference type="InterPro" id="IPR023485">
    <property type="entry name" value="Ptyr_pPase"/>
</dbReference>
<evidence type="ECO:0000259" key="5">
    <source>
        <dbReference type="SMART" id="SM00226"/>
    </source>
</evidence>
<dbReference type="OrthoDB" id="9784339at2"/>
<keyword evidence="3" id="KW-0904">Protein phosphatase</keyword>
<evidence type="ECO:0000313" key="6">
    <source>
        <dbReference type="EMBL" id="OAH26510.1"/>
    </source>
</evidence>
<feature type="domain" description="Phosphotyrosine protein phosphatase I" evidence="5">
    <location>
        <begin position="5"/>
        <end position="193"/>
    </location>
</feature>
<accession>A0A177ICG2</accession>
<dbReference type="SUPFAM" id="SSF52788">
    <property type="entry name" value="Phosphotyrosine protein phosphatases I"/>
    <property type="match status" value="1"/>
</dbReference>
<dbReference type="Gene3D" id="3.40.50.2300">
    <property type="match status" value="1"/>
</dbReference>
<organism evidence="6 7">
    <name type="scientific">Corynebacterium stationis</name>
    <dbReference type="NCBI Taxonomy" id="1705"/>
    <lineage>
        <taxon>Bacteria</taxon>
        <taxon>Bacillati</taxon>
        <taxon>Actinomycetota</taxon>
        <taxon>Actinomycetes</taxon>
        <taxon>Mycobacteriales</taxon>
        <taxon>Corynebacteriaceae</taxon>
        <taxon>Corynebacterium</taxon>
    </lineage>
</organism>
<evidence type="ECO:0000256" key="1">
    <source>
        <dbReference type="ARBA" id="ARBA00011063"/>
    </source>
</evidence>
<evidence type="ECO:0000313" key="7">
    <source>
        <dbReference type="Proteomes" id="UP000076947"/>
    </source>
</evidence>
<evidence type="ECO:0000256" key="3">
    <source>
        <dbReference type="ARBA" id="ARBA00022912"/>
    </source>
</evidence>
<keyword evidence="2" id="KW-0378">Hydrolase</keyword>
<dbReference type="InterPro" id="IPR036196">
    <property type="entry name" value="Ptyr_pPase_sf"/>
</dbReference>
<evidence type="ECO:0000256" key="2">
    <source>
        <dbReference type="ARBA" id="ARBA00022801"/>
    </source>
</evidence>
<dbReference type="Proteomes" id="UP000076947">
    <property type="component" value="Unassembled WGS sequence"/>
</dbReference>
<reference evidence="7" key="1">
    <citation type="submission" date="2016-02" db="EMBL/GenBank/DDBJ databases">
        <authorList>
            <person name="Kaur G."/>
            <person name="Nair G.R."/>
            <person name="Mayilraj S."/>
        </authorList>
    </citation>
    <scope>NUCLEOTIDE SEQUENCE [LARGE SCALE GENOMIC DNA]</scope>
    <source>
        <strain evidence="7">GA-15</strain>
    </source>
</reference>
<dbReference type="SMART" id="SM00226">
    <property type="entry name" value="LMWPc"/>
    <property type="match status" value="1"/>
</dbReference>
<comment type="similarity">
    <text evidence="1">Belongs to the low molecular weight phosphotyrosine protein phosphatase family.</text>
</comment>
<dbReference type="GO" id="GO:0004725">
    <property type="term" value="F:protein tyrosine phosphatase activity"/>
    <property type="evidence" value="ECO:0007669"/>
    <property type="project" value="InterPro"/>
</dbReference>
<dbReference type="Pfam" id="PF01451">
    <property type="entry name" value="LMWPc"/>
    <property type="match status" value="1"/>
</dbReference>
<dbReference type="InterPro" id="IPR050438">
    <property type="entry name" value="LMW_PTPase"/>
</dbReference>
<dbReference type="EMBL" id="LSTQ01000023">
    <property type="protein sequence ID" value="OAH26510.1"/>
    <property type="molecule type" value="Genomic_DNA"/>
</dbReference>
<gene>
    <name evidence="6" type="ORF">AYJ05_03410</name>
</gene>
<comment type="caution">
    <text evidence="6">The sequence shown here is derived from an EMBL/GenBank/DDBJ whole genome shotgun (WGS) entry which is preliminary data.</text>
</comment>
<evidence type="ECO:0000256" key="4">
    <source>
        <dbReference type="PIRSR" id="PIRSR617867-1"/>
    </source>
</evidence>
<name>A0A177ICG2_9CORY</name>
<sequence>MENNFSVLMVCTGNICRSPFAEYLLVNLVQDIKRVNVSSAGTNAMVGERMSPETQTIAESYGVQNFESHRARQLSEEILGASDLILTMTRRQRRRVVELEPRVTRRVFTLREFARLVAATTDEMLASDLAEVSFEGKQPFRAAVQSIALSRSQLSSISDPAEDEVVDPYGHSLEVHQASAQQLVPAVNTLAKFLMRVSSETVT</sequence>